<reference evidence="2" key="1">
    <citation type="submission" date="2020-11" db="EMBL/GenBank/DDBJ databases">
        <authorList>
            <consortium name="DOE Joint Genome Institute"/>
            <person name="Ahrendt S."/>
            <person name="Riley R."/>
            <person name="Andreopoulos W."/>
            <person name="LaButti K."/>
            <person name="Pangilinan J."/>
            <person name="Ruiz-duenas F.J."/>
            <person name="Barrasa J.M."/>
            <person name="Sanchez-Garcia M."/>
            <person name="Camarero S."/>
            <person name="Miyauchi S."/>
            <person name="Serrano A."/>
            <person name="Linde D."/>
            <person name="Babiker R."/>
            <person name="Drula E."/>
            <person name="Ayuso-Fernandez I."/>
            <person name="Pacheco R."/>
            <person name="Padilla G."/>
            <person name="Ferreira P."/>
            <person name="Barriuso J."/>
            <person name="Kellner H."/>
            <person name="Castanera R."/>
            <person name="Alfaro M."/>
            <person name="Ramirez L."/>
            <person name="Pisabarro A.G."/>
            <person name="Kuo A."/>
            <person name="Tritt A."/>
            <person name="Lipzen A."/>
            <person name="He G."/>
            <person name="Yan M."/>
            <person name="Ng V."/>
            <person name="Cullen D."/>
            <person name="Martin F."/>
            <person name="Rosso M.-N."/>
            <person name="Henrissat B."/>
            <person name="Hibbett D."/>
            <person name="Martinez A.T."/>
            <person name="Grigoriev I.V."/>
        </authorList>
    </citation>
    <scope>NUCLEOTIDE SEQUENCE</scope>
    <source>
        <strain evidence="2">AH 44721</strain>
    </source>
</reference>
<sequence>MLDAPQELVDHVLDFARDNIPTLHSARLVCRSWNISARVHTLRRLDLQVNERELTGRKTESPPNPKFIGTSTYLGDVSFATTDKTLEITDLSPPHTSSSHKSGLNEHLLTPPTFTRLQSLINILHSSPDMAHCVREVIIGNTVHLEQPEQWKAYADILAPILSHLHRVSSLFLQHICFPSPAFVHFLLGALHSCVELQRFELWDCWMPHFDDLMILLNHFSALTSLRLSGVRFKVFQGNNHNGVPMNTCQDSSRNLKRQSRRPFQKLTIDAVPLSPLLCALMSHPCQIDITKLRNLSLSYVNDIGNLHRFLQSSGAHLEHLQISGSCYSTKSADSYSMFNLSHTPRSKPSASSANVESQLLSI</sequence>
<comment type="caution">
    <text evidence="2">The sequence shown here is derived from an EMBL/GenBank/DDBJ whole genome shotgun (WGS) entry which is preliminary data.</text>
</comment>
<feature type="region of interest" description="Disordered" evidence="1">
    <location>
        <begin position="344"/>
        <end position="363"/>
    </location>
</feature>
<organism evidence="2 3">
    <name type="scientific">Gymnopilus junonius</name>
    <name type="common">Spectacular rustgill mushroom</name>
    <name type="synonym">Gymnopilus spectabilis subsp. junonius</name>
    <dbReference type="NCBI Taxonomy" id="109634"/>
    <lineage>
        <taxon>Eukaryota</taxon>
        <taxon>Fungi</taxon>
        <taxon>Dikarya</taxon>
        <taxon>Basidiomycota</taxon>
        <taxon>Agaricomycotina</taxon>
        <taxon>Agaricomycetes</taxon>
        <taxon>Agaricomycetidae</taxon>
        <taxon>Agaricales</taxon>
        <taxon>Agaricineae</taxon>
        <taxon>Hymenogastraceae</taxon>
        <taxon>Gymnopilus</taxon>
    </lineage>
</organism>
<dbReference type="Gene3D" id="3.80.10.10">
    <property type="entry name" value="Ribonuclease Inhibitor"/>
    <property type="match status" value="1"/>
</dbReference>
<dbReference type="OrthoDB" id="2788229at2759"/>
<name>A0A9P5TKE8_GYMJU</name>
<dbReference type="Proteomes" id="UP000724874">
    <property type="component" value="Unassembled WGS sequence"/>
</dbReference>
<evidence type="ECO:0000313" key="2">
    <source>
        <dbReference type="EMBL" id="KAF8888402.1"/>
    </source>
</evidence>
<evidence type="ECO:0008006" key="4">
    <source>
        <dbReference type="Google" id="ProtNLM"/>
    </source>
</evidence>
<keyword evidence="3" id="KW-1185">Reference proteome</keyword>
<accession>A0A9P5TKE8</accession>
<evidence type="ECO:0000256" key="1">
    <source>
        <dbReference type="SAM" id="MobiDB-lite"/>
    </source>
</evidence>
<evidence type="ECO:0000313" key="3">
    <source>
        <dbReference type="Proteomes" id="UP000724874"/>
    </source>
</evidence>
<dbReference type="SUPFAM" id="SSF52047">
    <property type="entry name" value="RNI-like"/>
    <property type="match status" value="1"/>
</dbReference>
<proteinExistence type="predicted"/>
<protein>
    <recommendedName>
        <fullName evidence="4">F-box domain-containing protein</fullName>
    </recommendedName>
</protein>
<dbReference type="EMBL" id="JADNYJ010000085">
    <property type="protein sequence ID" value="KAF8888402.1"/>
    <property type="molecule type" value="Genomic_DNA"/>
</dbReference>
<dbReference type="InterPro" id="IPR032675">
    <property type="entry name" value="LRR_dom_sf"/>
</dbReference>
<dbReference type="AlphaFoldDB" id="A0A9P5TKE8"/>
<gene>
    <name evidence="2" type="ORF">CPB84DRAFT_1470849</name>
</gene>